<sequence>MMESPCVFSVCISLCLPGRILRDTADASFSFLLKRPHESLCQTLGPGKESVPAQRLCLQSSRQHAEVGRRLLNPQFDNVELCLVNTEISKAENTSPGFSEG</sequence>
<protein>
    <submittedName>
        <fullName evidence="1">Uncharacterized protein</fullName>
    </submittedName>
</protein>
<proteinExistence type="predicted"/>
<dbReference type="AlphaFoldDB" id="A0AAN8HQ53"/>
<dbReference type="Proteomes" id="UP001331515">
    <property type="component" value="Unassembled WGS sequence"/>
</dbReference>
<evidence type="ECO:0000313" key="1">
    <source>
        <dbReference type="EMBL" id="KAK5924589.1"/>
    </source>
</evidence>
<organism evidence="1 2">
    <name type="scientific">Champsocephalus gunnari</name>
    <name type="common">Mackerel icefish</name>
    <dbReference type="NCBI Taxonomy" id="52237"/>
    <lineage>
        <taxon>Eukaryota</taxon>
        <taxon>Metazoa</taxon>
        <taxon>Chordata</taxon>
        <taxon>Craniata</taxon>
        <taxon>Vertebrata</taxon>
        <taxon>Euteleostomi</taxon>
        <taxon>Actinopterygii</taxon>
        <taxon>Neopterygii</taxon>
        <taxon>Teleostei</taxon>
        <taxon>Neoteleostei</taxon>
        <taxon>Acanthomorphata</taxon>
        <taxon>Eupercaria</taxon>
        <taxon>Perciformes</taxon>
        <taxon>Notothenioidei</taxon>
        <taxon>Channichthyidae</taxon>
        <taxon>Champsocephalus</taxon>
    </lineage>
</organism>
<comment type="caution">
    <text evidence="1">The sequence shown here is derived from an EMBL/GenBank/DDBJ whole genome shotgun (WGS) entry which is preliminary data.</text>
</comment>
<gene>
    <name evidence="1" type="ORF">CgunFtcFv8_017190</name>
</gene>
<accession>A0AAN8HQ53</accession>
<name>A0AAN8HQ53_CHAGU</name>
<keyword evidence="2" id="KW-1185">Reference proteome</keyword>
<evidence type="ECO:0000313" key="2">
    <source>
        <dbReference type="Proteomes" id="UP001331515"/>
    </source>
</evidence>
<dbReference type="EMBL" id="JAURVH010001520">
    <property type="protein sequence ID" value="KAK5924589.1"/>
    <property type="molecule type" value="Genomic_DNA"/>
</dbReference>
<reference evidence="1 2" key="1">
    <citation type="journal article" date="2023" name="Mol. Biol. Evol.">
        <title>Genomics of Secondarily Temperate Adaptation in the Only Non-Antarctic Icefish.</title>
        <authorList>
            <person name="Rivera-Colon A.G."/>
            <person name="Rayamajhi N."/>
            <person name="Minhas B.F."/>
            <person name="Madrigal G."/>
            <person name="Bilyk K.T."/>
            <person name="Yoon V."/>
            <person name="Hune M."/>
            <person name="Gregory S."/>
            <person name="Cheng C.H.C."/>
            <person name="Catchen J.M."/>
        </authorList>
    </citation>
    <scope>NUCLEOTIDE SEQUENCE [LARGE SCALE GENOMIC DNA]</scope>
    <source>
        <tissue evidence="1">White muscle</tissue>
    </source>
</reference>